<dbReference type="Gene3D" id="2.130.10.10">
    <property type="entry name" value="YVTN repeat-like/Quinoprotein amine dehydrogenase"/>
    <property type="match status" value="1"/>
</dbReference>
<evidence type="ECO:0000313" key="6">
    <source>
        <dbReference type="Proteomes" id="UP000275385"/>
    </source>
</evidence>
<evidence type="ECO:0000256" key="1">
    <source>
        <dbReference type="ARBA" id="ARBA00004123"/>
    </source>
</evidence>
<protein>
    <submittedName>
        <fullName evidence="5">Uncharacterized protein</fullName>
    </submittedName>
</protein>
<feature type="region of interest" description="Disordered" evidence="4">
    <location>
        <begin position="652"/>
        <end position="677"/>
    </location>
</feature>
<feature type="compositionally biased region" description="Basic and acidic residues" evidence="4">
    <location>
        <begin position="303"/>
        <end position="318"/>
    </location>
</feature>
<feature type="compositionally biased region" description="Basic and acidic residues" evidence="4">
    <location>
        <begin position="652"/>
        <end position="663"/>
    </location>
</feature>
<dbReference type="GO" id="GO:0005634">
    <property type="term" value="C:nucleus"/>
    <property type="evidence" value="ECO:0007669"/>
    <property type="project" value="UniProtKB-SubCell"/>
</dbReference>
<dbReference type="PANTHER" id="PTHR15052:SF2">
    <property type="entry name" value="GENERAL TRANSCRIPTION FACTOR 3C POLYPEPTIDE 2"/>
    <property type="match status" value="1"/>
</dbReference>
<feature type="region of interest" description="Disordered" evidence="4">
    <location>
        <begin position="301"/>
        <end position="322"/>
    </location>
</feature>
<feature type="compositionally biased region" description="Basic residues" evidence="4">
    <location>
        <begin position="1"/>
        <end position="11"/>
    </location>
</feature>
<keyword evidence="3" id="KW-0539">Nucleus</keyword>
<evidence type="ECO:0000256" key="3">
    <source>
        <dbReference type="ARBA" id="ARBA00023242"/>
    </source>
</evidence>
<name>A0A420YI32_9PEZI</name>
<dbReference type="AlphaFoldDB" id="A0A420YI32"/>
<evidence type="ECO:0000313" key="5">
    <source>
        <dbReference type="EMBL" id="RKU47544.1"/>
    </source>
</evidence>
<keyword evidence="2" id="KW-0804">Transcription</keyword>
<dbReference type="GO" id="GO:0006383">
    <property type="term" value="P:transcription by RNA polymerase III"/>
    <property type="evidence" value="ECO:0007669"/>
    <property type="project" value="TreeGrafter"/>
</dbReference>
<comment type="subcellular location">
    <subcellularLocation>
        <location evidence="1">Nucleus</location>
    </subcellularLocation>
</comment>
<gene>
    <name evidence="5" type="ORF">DL546_006209</name>
</gene>
<proteinExistence type="predicted"/>
<comment type="caution">
    <text evidence="5">The sequence shown here is derived from an EMBL/GenBank/DDBJ whole genome shotgun (WGS) entry which is preliminary data.</text>
</comment>
<dbReference type="SUPFAM" id="SSF50978">
    <property type="entry name" value="WD40 repeat-like"/>
    <property type="match status" value="1"/>
</dbReference>
<accession>A0A420YI32</accession>
<evidence type="ECO:0000256" key="4">
    <source>
        <dbReference type="SAM" id="MobiDB-lite"/>
    </source>
</evidence>
<dbReference type="InterPro" id="IPR036322">
    <property type="entry name" value="WD40_repeat_dom_sf"/>
</dbReference>
<sequence length="747" mass="82467">MVRTRVSNKTKRFTDFGPSIDVDEDGADAPNAGDGDQSDDNFAAPENESDVSAHDEDLSEGEGDASDVSSEAFIAGGVVRDTSRARRPPKPPPPPPKPGAPDYHELPVYPLDPRLPTRAYNGPLRKGARYGVLRNIMYGPDYNRVRLIWDLLERWANYPVLPPRFPPEHAHGLLPSPWLPAGFEVDREKDACRWYEEFWGNSTELPKSHLLLSKHGERIVPQAAPLTVLLGPADEQKQYEVSRGTGRALSETGLPVDDAENPDKMTKGWMFDVGGLVIGMGWAPIPTGNKQIMALAVIPPSDQARHTRNDDTEADGDRNGGSIQFWQVTASRDKEGRPQPSPEAPRFILAKCFDWGRPKRMQWCPVSFTSAGIYGLLAVLCGDGKVRVLDVGPTENTETTVYEWVESPMATLGFTDNYNVEITCFTWLGANRLACGHTDGSITLWSVYPAQMLQRHPVHTSMVLDINSGYPSQPNMIASVPVGGFTSLTDLSNPSSEYTYVNSPGINFQPNVLDWNDHLQGWLALSPAGGPGLNTLAFLHVRYFPLPRPMLTSMSMPLCLSMGSNHSYGLVGGADGSVWSFNALNKLFRQREEDAFKIRILEHEFRPPDAWLARRPDDMEVDHNGDNGSGRRGASRIIQGFLPEVNDDPRSERLRVINKERRDKASKKKKGKKVKKSKLSEFIDDEDGGADGNPLEDISAHMASRMVIHEPLTRVAAVAWNPNVDFGTWAAVAFGSGLVRVMDVGVE</sequence>
<dbReference type="OrthoDB" id="4703at2759"/>
<dbReference type="EMBL" id="QVQW01000008">
    <property type="protein sequence ID" value="RKU47544.1"/>
    <property type="molecule type" value="Genomic_DNA"/>
</dbReference>
<dbReference type="PANTHER" id="PTHR15052">
    <property type="entry name" value="RNA POLYMERASE III TRANSCRIPTION INITIATION FACTOR COMPLEX SUBUNIT"/>
    <property type="match status" value="1"/>
</dbReference>
<organism evidence="5 6">
    <name type="scientific">Coniochaeta pulveracea</name>
    <dbReference type="NCBI Taxonomy" id="177199"/>
    <lineage>
        <taxon>Eukaryota</taxon>
        <taxon>Fungi</taxon>
        <taxon>Dikarya</taxon>
        <taxon>Ascomycota</taxon>
        <taxon>Pezizomycotina</taxon>
        <taxon>Sordariomycetes</taxon>
        <taxon>Sordariomycetidae</taxon>
        <taxon>Coniochaetales</taxon>
        <taxon>Coniochaetaceae</taxon>
        <taxon>Coniochaeta</taxon>
    </lineage>
</organism>
<feature type="region of interest" description="Disordered" evidence="4">
    <location>
        <begin position="239"/>
        <end position="261"/>
    </location>
</feature>
<dbReference type="InterPro" id="IPR015943">
    <property type="entry name" value="WD40/YVTN_repeat-like_dom_sf"/>
</dbReference>
<feature type="compositionally biased region" description="Pro residues" evidence="4">
    <location>
        <begin position="90"/>
        <end position="99"/>
    </location>
</feature>
<feature type="compositionally biased region" description="Basic residues" evidence="4">
    <location>
        <begin position="664"/>
        <end position="677"/>
    </location>
</feature>
<dbReference type="STRING" id="177199.A0A420YI32"/>
<feature type="region of interest" description="Disordered" evidence="4">
    <location>
        <begin position="1"/>
        <end position="108"/>
    </location>
</feature>
<reference evidence="5 6" key="1">
    <citation type="submission" date="2018-08" db="EMBL/GenBank/DDBJ databases">
        <title>Draft genome of the lignicolous fungus Coniochaeta pulveracea.</title>
        <authorList>
            <person name="Borstlap C.J."/>
            <person name="De Witt R.N."/>
            <person name="Botha A."/>
            <person name="Volschenk H."/>
        </authorList>
    </citation>
    <scope>NUCLEOTIDE SEQUENCE [LARGE SCALE GENOMIC DNA]</scope>
    <source>
        <strain evidence="5 6">CAB683</strain>
    </source>
</reference>
<dbReference type="Proteomes" id="UP000275385">
    <property type="component" value="Unassembled WGS sequence"/>
</dbReference>
<evidence type="ECO:0000256" key="2">
    <source>
        <dbReference type="ARBA" id="ARBA00023163"/>
    </source>
</evidence>
<dbReference type="GO" id="GO:0000127">
    <property type="term" value="C:transcription factor TFIIIC complex"/>
    <property type="evidence" value="ECO:0007669"/>
    <property type="project" value="TreeGrafter"/>
</dbReference>
<keyword evidence="6" id="KW-1185">Reference proteome</keyword>
<dbReference type="InterPro" id="IPR052416">
    <property type="entry name" value="GTF3C_component"/>
</dbReference>